<dbReference type="EMBL" id="FP236843">
    <property type="protein sequence ID" value="CAX59685.1"/>
    <property type="molecule type" value="Genomic_DNA"/>
</dbReference>
<proteinExistence type="predicted"/>
<dbReference type="Pfam" id="PF00440">
    <property type="entry name" value="TetR_N"/>
    <property type="match status" value="1"/>
</dbReference>
<accession>D8MS78</accession>
<evidence type="ECO:0000313" key="5">
    <source>
        <dbReference type="EMBL" id="CAX59685.1"/>
    </source>
</evidence>
<gene>
    <name evidence="5" type="ordered locus">EbC_21540</name>
</gene>
<reference evidence="5 6" key="1">
    <citation type="journal article" date="2010" name="BMC Genomics">
        <title>Genome comparison of the epiphytic bacteria Erwinia billingiae and E. tasmaniensis with the pear pathogen E. pyrifoliae.</title>
        <authorList>
            <person name="Kube M."/>
            <person name="Migdoll A.M."/>
            <person name="Gehring I."/>
            <person name="Heitmann K."/>
            <person name="Mayer Y."/>
            <person name="Kuhl H."/>
            <person name="Knaust F."/>
            <person name="Geider K."/>
            <person name="Reinhardt R."/>
        </authorList>
    </citation>
    <scope>NUCLEOTIDE SEQUENCE [LARGE SCALE GENOMIC DNA]</scope>
    <source>
        <strain evidence="5 6">Eb661</strain>
    </source>
</reference>
<evidence type="ECO:0000313" key="6">
    <source>
        <dbReference type="Proteomes" id="UP000008793"/>
    </source>
</evidence>
<keyword evidence="6" id="KW-1185">Reference proteome</keyword>
<evidence type="ECO:0000256" key="2">
    <source>
        <dbReference type="ARBA" id="ARBA00023125"/>
    </source>
</evidence>
<dbReference type="Proteomes" id="UP000008793">
    <property type="component" value="Chromosome"/>
</dbReference>
<dbReference type="Gene3D" id="1.10.10.60">
    <property type="entry name" value="Homeodomain-like"/>
    <property type="match status" value="1"/>
</dbReference>
<dbReference type="PANTHER" id="PTHR47506:SF1">
    <property type="entry name" value="HTH-TYPE TRANSCRIPTIONAL REGULATOR YJDC"/>
    <property type="match status" value="1"/>
</dbReference>
<evidence type="ECO:0000256" key="1">
    <source>
        <dbReference type="ARBA" id="ARBA00023015"/>
    </source>
</evidence>
<dbReference type="RefSeq" id="WP_013202173.1">
    <property type="nucleotide sequence ID" value="NC_014306.1"/>
</dbReference>
<dbReference type="InterPro" id="IPR036271">
    <property type="entry name" value="Tet_transcr_reg_TetR-rel_C_sf"/>
</dbReference>
<dbReference type="InterPro" id="IPR009057">
    <property type="entry name" value="Homeodomain-like_sf"/>
</dbReference>
<sequence length="210" mass="23433">MRTGRPRQFDRDEAVRQAMHLFWDRGFDSTSLSQLKSAIGNGITAPSFYAAFGSKEKLFQEAVDCYLQSHGRVTEALWQDELPPRDAIESTLLRSARMQCADDHPKGCMVTLGLMSVSTDEHKYLLSPLEQSRKKTCDGFIHCVNRGLLSGELPAGTSAKTLGLTFNSFLTGVSTLARDGVPFEDIERSIRQVMRLWDGPGGRSEEWVKT</sequence>
<dbReference type="SUPFAM" id="SSF46689">
    <property type="entry name" value="Homeodomain-like"/>
    <property type="match status" value="1"/>
</dbReference>
<keyword evidence="2" id="KW-0238">DNA-binding</keyword>
<feature type="domain" description="HTH tetR-type" evidence="4">
    <location>
        <begin position="16"/>
        <end position="62"/>
    </location>
</feature>
<dbReference type="SUPFAM" id="SSF48498">
    <property type="entry name" value="Tetracyclin repressor-like, C-terminal domain"/>
    <property type="match status" value="1"/>
</dbReference>
<protein>
    <submittedName>
        <fullName evidence="5">Transcriptional regulator, TetR family</fullName>
    </submittedName>
</protein>
<keyword evidence="1" id="KW-0805">Transcription regulation</keyword>
<dbReference type="GeneID" id="90512170"/>
<dbReference type="AlphaFoldDB" id="D8MS78"/>
<dbReference type="STRING" id="634500.EbC_21540"/>
<evidence type="ECO:0000259" key="4">
    <source>
        <dbReference type="Pfam" id="PF00440"/>
    </source>
</evidence>
<dbReference type="GO" id="GO:0003677">
    <property type="term" value="F:DNA binding"/>
    <property type="evidence" value="ECO:0007669"/>
    <property type="project" value="UniProtKB-KW"/>
</dbReference>
<name>D8MS78_ERWBE</name>
<dbReference type="Gene3D" id="1.10.357.10">
    <property type="entry name" value="Tetracycline Repressor, domain 2"/>
    <property type="match status" value="1"/>
</dbReference>
<dbReference type="PANTHER" id="PTHR47506">
    <property type="entry name" value="TRANSCRIPTIONAL REGULATORY PROTEIN"/>
    <property type="match status" value="1"/>
</dbReference>
<evidence type="ECO:0000256" key="3">
    <source>
        <dbReference type="ARBA" id="ARBA00023163"/>
    </source>
</evidence>
<dbReference type="InterPro" id="IPR001647">
    <property type="entry name" value="HTH_TetR"/>
</dbReference>
<dbReference type="eggNOG" id="COG1309">
    <property type="taxonomic scope" value="Bacteria"/>
</dbReference>
<dbReference type="HOGENOM" id="CLU_069356_28_0_6"/>
<dbReference type="KEGG" id="ebi:EbC_21540"/>
<organism evidence="6">
    <name type="scientific">Erwinia billingiae (strain Eb661)</name>
    <dbReference type="NCBI Taxonomy" id="634500"/>
    <lineage>
        <taxon>Bacteria</taxon>
        <taxon>Pseudomonadati</taxon>
        <taxon>Pseudomonadota</taxon>
        <taxon>Gammaproteobacteria</taxon>
        <taxon>Enterobacterales</taxon>
        <taxon>Erwiniaceae</taxon>
        <taxon>Erwinia</taxon>
    </lineage>
</organism>
<keyword evidence="3" id="KW-0804">Transcription</keyword>